<evidence type="ECO:0000313" key="7">
    <source>
        <dbReference type="Proteomes" id="UP000266113"/>
    </source>
</evidence>
<sequence>MCVGRNVRQYTIRVWGKKGGTALECLLPAKIAELTTTSGERKVGLSFRRLAVLAGAELFTKNSLIALSARCHRSSWRGVLRNWVLVYFFNMAWSVLVALLIFGAIDRQFVMRYDKKLMSFFNINTPDDLIMAV</sequence>
<comment type="caution">
    <text evidence="6">The sequence shown here is derived from an EMBL/GenBank/DDBJ whole genome shotgun (WGS) entry which is preliminary data.</text>
</comment>
<comment type="subcellular location">
    <subcellularLocation>
        <location evidence="1">Membrane</location>
        <topology evidence="1">Multi-pass membrane protein</topology>
    </subcellularLocation>
</comment>
<dbReference type="GO" id="GO:0016020">
    <property type="term" value="C:membrane"/>
    <property type="evidence" value="ECO:0007669"/>
    <property type="project" value="UniProtKB-SubCell"/>
</dbReference>
<organism evidence="6 7">
    <name type="scientific">Candidatus Cryosericum septentrionale</name>
    <dbReference type="NCBI Taxonomy" id="2290913"/>
    <lineage>
        <taxon>Bacteria</taxon>
        <taxon>Pseudomonadati</taxon>
        <taxon>Caldisericota/Cryosericota group</taxon>
        <taxon>Candidatus Cryosericota</taxon>
        <taxon>Candidatus Cryosericia</taxon>
        <taxon>Candidatus Cryosericales</taxon>
        <taxon>Candidatus Cryosericaceae</taxon>
        <taxon>Candidatus Cryosericum</taxon>
    </lineage>
</organism>
<evidence type="ECO:0000256" key="2">
    <source>
        <dbReference type="ARBA" id="ARBA00022692"/>
    </source>
</evidence>
<protein>
    <submittedName>
        <fullName evidence="6">Uncharacterized protein</fullName>
    </submittedName>
</protein>
<keyword evidence="2 5" id="KW-0812">Transmembrane</keyword>
<dbReference type="Gene3D" id="1.20.1080.10">
    <property type="entry name" value="Glycerol uptake facilitator protein"/>
    <property type="match status" value="1"/>
</dbReference>
<evidence type="ECO:0000256" key="1">
    <source>
        <dbReference type="ARBA" id="ARBA00004141"/>
    </source>
</evidence>
<feature type="transmembrane region" description="Helical" evidence="5">
    <location>
        <begin position="84"/>
        <end position="105"/>
    </location>
</feature>
<name>A0A398DRA5_9BACT</name>
<evidence type="ECO:0000256" key="4">
    <source>
        <dbReference type="ARBA" id="ARBA00023136"/>
    </source>
</evidence>
<gene>
    <name evidence="6" type="ORF">SMC1_06265</name>
</gene>
<dbReference type="GO" id="GO:0022857">
    <property type="term" value="F:transmembrane transporter activity"/>
    <property type="evidence" value="ECO:0007669"/>
    <property type="project" value="InterPro"/>
</dbReference>
<dbReference type="InterPro" id="IPR023271">
    <property type="entry name" value="Aquaporin-like"/>
</dbReference>
<reference evidence="6 7" key="1">
    <citation type="submission" date="2018-09" db="EMBL/GenBank/DDBJ databases">
        <title>Discovery and Ecogenomic Context for Candidatus Cryosericales, a Global Caldiserica Order Active in Thawing Permafrost.</title>
        <authorList>
            <person name="Martinez M.A."/>
            <person name="Woodcroft B.J."/>
            <person name="Ignacio Espinoza J.C."/>
            <person name="Zayed A."/>
            <person name="Singleton C.M."/>
            <person name="Boyd J."/>
            <person name="Li Y.-F."/>
            <person name="Purvine S."/>
            <person name="Maughan H."/>
            <person name="Hodgkins S.B."/>
            <person name="Anderson D."/>
            <person name="Sederholm M."/>
            <person name="Temperton B."/>
            <person name="Saleska S.R."/>
            <person name="Tyson G.W."/>
            <person name="Rich V.I."/>
        </authorList>
    </citation>
    <scope>NUCLEOTIDE SEQUENCE [LARGE SCALE GENOMIC DNA]</scope>
    <source>
        <strain evidence="6 7">SMC1</strain>
    </source>
</reference>
<dbReference type="Proteomes" id="UP000266113">
    <property type="component" value="Unassembled WGS sequence"/>
</dbReference>
<evidence type="ECO:0000256" key="3">
    <source>
        <dbReference type="ARBA" id="ARBA00022989"/>
    </source>
</evidence>
<keyword evidence="7" id="KW-1185">Reference proteome</keyword>
<dbReference type="AlphaFoldDB" id="A0A398DRA5"/>
<keyword evidence="3 5" id="KW-1133">Transmembrane helix</keyword>
<dbReference type="EMBL" id="QXIY01000028">
    <property type="protein sequence ID" value="RIE16559.1"/>
    <property type="molecule type" value="Genomic_DNA"/>
</dbReference>
<accession>A0A398DRA5</accession>
<dbReference type="InterPro" id="IPR000292">
    <property type="entry name" value="For/NO2_transpt"/>
</dbReference>
<dbReference type="OrthoDB" id="9786493at2"/>
<evidence type="ECO:0000313" key="6">
    <source>
        <dbReference type="EMBL" id="RIE16559.1"/>
    </source>
</evidence>
<dbReference type="Pfam" id="PF01226">
    <property type="entry name" value="Form_Nir_trans"/>
    <property type="match status" value="1"/>
</dbReference>
<evidence type="ECO:0000256" key="5">
    <source>
        <dbReference type="SAM" id="Phobius"/>
    </source>
</evidence>
<proteinExistence type="predicted"/>
<keyword evidence="4 5" id="KW-0472">Membrane</keyword>